<dbReference type="InterPro" id="IPR015915">
    <property type="entry name" value="Kelch-typ_b-propeller"/>
</dbReference>
<dbReference type="Pfam" id="PF00041">
    <property type="entry name" value="fn3"/>
    <property type="match status" value="1"/>
</dbReference>
<keyword evidence="2" id="KW-0677">Repeat</keyword>
<proteinExistence type="predicted"/>
<evidence type="ECO:0000313" key="5">
    <source>
        <dbReference type="Proteomes" id="UP001597526"/>
    </source>
</evidence>
<dbReference type="CDD" id="cd00063">
    <property type="entry name" value="FN3"/>
    <property type="match status" value="1"/>
</dbReference>
<comment type="caution">
    <text evidence="4">The sequence shown here is derived from an EMBL/GenBank/DDBJ whole genome shotgun (WGS) entry which is preliminary data.</text>
</comment>
<gene>
    <name evidence="4" type="ORF">ACFSQJ_08425</name>
</gene>
<dbReference type="Gene3D" id="2.120.10.80">
    <property type="entry name" value="Kelch-type beta propeller"/>
    <property type="match status" value="2"/>
</dbReference>
<dbReference type="EMBL" id="JBHULB010000008">
    <property type="protein sequence ID" value="MFD2586953.1"/>
    <property type="molecule type" value="Genomic_DNA"/>
</dbReference>
<protein>
    <submittedName>
        <fullName evidence="4">Fibronectin type III domain-containing protein</fullName>
    </submittedName>
</protein>
<dbReference type="PANTHER" id="PTHR46376:SF2">
    <property type="entry name" value="DISTRACTED, ISOFORM B"/>
    <property type="match status" value="1"/>
</dbReference>
<keyword evidence="5" id="KW-1185">Reference proteome</keyword>
<dbReference type="SUPFAM" id="SSF117281">
    <property type="entry name" value="Kelch motif"/>
    <property type="match status" value="1"/>
</dbReference>
<dbReference type="SMART" id="SM00060">
    <property type="entry name" value="FN3"/>
    <property type="match status" value="3"/>
</dbReference>
<dbReference type="SUPFAM" id="SSF49265">
    <property type="entry name" value="Fibronectin type III"/>
    <property type="match status" value="1"/>
</dbReference>
<dbReference type="Gene3D" id="2.60.40.10">
    <property type="entry name" value="Immunoglobulins"/>
    <property type="match status" value="3"/>
</dbReference>
<evidence type="ECO:0000256" key="1">
    <source>
        <dbReference type="ARBA" id="ARBA00022441"/>
    </source>
</evidence>
<evidence type="ECO:0000313" key="4">
    <source>
        <dbReference type="EMBL" id="MFD2586953.1"/>
    </source>
</evidence>
<sequence length="604" mass="66754">MKKILSIFTLIVALGCSKEDSSSEPENRPPGDFTITTSVNLDTVTINWTTATDPDGDTVSYSVELDGNNILANSSERTISQDGLDYSTSYSGKVIAKDSEGLSTEKTFSFTTSEEPNSSPLSAVLKTPENQLKSVVLLPELTWEQATDPDGDTVVYDVYLDTTTDPTTLISSEQTPIRHTLTTSLELDTTYYWKVVAKDGRGGESTSEIFAFSTNVAPTVPVLVTPEDNTQNLPLKPNLSWNTVSDPDNDAVTYDVILDTDANPSTKIAEGISSTNYTIAQDLENETRYYWKIIASDGKEGETESEVRSFVTRGMASATQVVESADFNIRYGHTSVVFNNKMWVIAGVGCCGNSYSDVWSSDDGENWTLVTETAPFGKRWEHASVIFDNKMWVIGGRSAFNDAGLKNDVWYTEDGENWVEATSSAQFTPRYIPQILSYDNKLFLIGGRDASSTADNEVWSSEDGVTWTLLQDNANFCCRGFKASVFQNKMWYIAGFSKNIYSSTNGITWSLVTSEAEFDVRVLHSTVVFNNRLWLIAGRRENSSRTNDAWYSDDGVNWIQANSNLGFGARSSHTSVVFDNKIWVIAGDNNGTAAYNDVWTIEQN</sequence>
<dbReference type="InterPro" id="IPR051568">
    <property type="entry name" value="LZTR1/Attractin"/>
</dbReference>
<dbReference type="RefSeq" id="WP_377766507.1">
    <property type="nucleotide sequence ID" value="NZ_JBHULB010000008.1"/>
</dbReference>
<evidence type="ECO:0000259" key="3">
    <source>
        <dbReference type="PROSITE" id="PS50853"/>
    </source>
</evidence>
<dbReference type="PROSITE" id="PS51257">
    <property type="entry name" value="PROKAR_LIPOPROTEIN"/>
    <property type="match status" value="1"/>
</dbReference>
<dbReference type="Proteomes" id="UP001597526">
    <property type="component" value="Unassembled WGS sequence"/>
</dbReference>
<evidence type="ECO:0000256" key="2">
    <source>
        <dbReference type="ARBA" id="ARBA00022737"/>
    </source>
</evidence>
<dbReference type="InterPro" id="IPR036116">
    <property type="entry name" value="FN3_sf"/>
</dbReference>
<dbReference type="InterPro" id="IPR003961">
    <property type="entry name" value="FN3_dom"/>
</dbReference>
<feature type="domain" description="Fibronectin type-III" evidence="3">
    <location>
        <begin position="29"/>
        <end position="116"/>
    </location>
</feature>
<dbReference type="Pfam" id="PF24681">
    <property type="entry name" value="Kelch_KLHDC2_KLHL20_DRC7"/>
    <property type="match status" value="1"/>
</dbReference>
<organism evidence="4 5">
    <name type="scientific">Croceitalea marina</name>
    <dbReference type="NCBI Taxonomy" id="1775166"/>
    <lineage>
        <taxon>Bacteria</taxon>
        <taxon>Pseudomonadati</taxon>
        <taxon>Bacteroidota</taxon>
        <taxon>Flavobacteriia</taxon>
        <taxon>Flavobacteriales</taxon>
        <taxon>Flavobacteriaceae</taxon>
        <taxon>Croceitalea</taxon>
    </lineage>
</organism>
<dbReference type="PANTHER" id="PTHR46376">
    <property type="entry name" value="LEUCINE-ZIPPER-LIKE TRANSCRIPTIONAL REGULATOR 1"/>
    <property type="match status" value="1"/>
</dbReference>
<dbReference type="PROSITE" id="PS50853">
    <property type="entry name" value="FN3"/>
    <property type="match status" value="1"/>
</dbReference>
<accession>A0ABW5MX85</accession>
<keyword evidence="1" id="KW-0880">Kelch repeat</keyword>
<name>A0ABW5MX85_9FLAO</name>
<dbReference type="InterPro" id="IPR013783">
    <property type="entry name" value="Ig-like_fold"/>
</dbReference>
<reference evidence="5" key="1">
    <citation type="journal article" date="2019" name="Int. J. Syst. Evol. Microbiol.">
        <title>The Global Catalogue of Microorganisms (GCM) 10K type strain sequencing project: providing services to taxonomists for standard genome sequencing and annotation.</title>
        <authorList>
            <consortium name="The Broad Institute Genomics Platform"/>
            <consortium name="The Broad Institute Genome Sequencing Center for Infectious Disease"/>
            <person name="Wu L."/>
            <person name="Ma J."/>
        </authorList>
    </citation>
    <scope>NUCLEOTIDE SEQUENCE [LARGE SCALE GENOMIC DNA]</scope>
    <source>
        <strain evidence="5">KCTC 52368</strain>
    </source>
</reference>